<dbReference type="EMBL" id="JANJYJ010000009">
    <property type="protein sequence ID" value="KAK3188104.1"/>
    <property type="molecule type" value="Genomic_DNA"/>
</dbReference>
<comment type="caution">
    <text evidence="3">The sequence shown here is derived from an EMBL/GenBank/DDBJ whole genome shotgun (WGS) entry which is preliminary data.</text>
</comment>
<keyword evidence="4" id="KW-1185">Reference proteome</keyword>
<dbReference type="PROSITE" id="PS50966">
    <property type="entry name" value="ZF_SWIM"/>
    <property type="match status" value="1"/>
</dbReference>
<feature type="domain" description="SWIM-type" evidence="2">
    <location>
        <begin position="25"/>
        <end position="82"/>
    </location>
</feature>
<proteinExistence type="predicted"/>
<dbReference type="Proteomes" id="UP001281410">
    <property type="component" value="Unassembled WGS sequence"/>
</dbReference>
<keyword evidence="1" id="KW-0479">Metal-binding</keyword>
<dbReference type="AlphaFoldDB" id="A0AAD9ZPB8"/>
<dbReference type="GO" id="GO:0008270">
    <property type="term" value="F:zinc ion binding"/>
    <property type="evidence" value="ECO:0007669"/>
    <property type="project" value="UniProtKB-KW"/>
</dbReference>
<gene>
    <name evidence="3" type="ORF">Dsin_027665</name>
</gene>
<name>A0AAD9ZPB8_9ROSI</name>
<evidence type="ECO:0000313" key="4">
    <source>
        <dbReference type="Proteomes" id="UP001281410"/>
    </source>
</evidence>
<keyword evidence="1" id="KW-0862">Zinc</keyword>
<sequence>MVMGSIDVIWSFFLHRNWACNVPCMSVQVSSKSPVEPAEKWTKSAELHCSCLDNKFVISLFLLLLNFRSQCEHVAGIQQHLSTNLLVAWLSLNSSVMVV</sequence>
<accession>A0AAD9ZPB8</accession>
<evidence type="ECO:0000256" key="1">
    <source>
        <dbReference type="PROSITE-ProRule" id="PRU00325"/>
    </source>
</evidence>
<reference evidence="3" key="1">
    <citation type="journal article" date="2023" name="Plant J.">
        <title>Genome sequences and population genomics provide insights into the demographic history, inbreeding, and mutation load of two 'living fossil' tree species of Dipteronia.</title>
        <authorList>
            <person name="Feng Y."/>
            <person name="Comes H.P."/>
            <person name="Chen J."/>
            <person name="Zhu S."/>
            <person name="Lu R."/>
            <person name="Zhang X."/>
            <person name="Li P."/>
            <person name="Qiu J."/>
            <person name="Olsen K.M."/>
            <person name="Qiu Y."/>
        </authorList>
    </citation>
    <scope>NUCLEOTIDE SEQUENCE</scope>
    <source>
        <strain evidence="3">NBL</strain>
    </source>
</reference>
<dbReference type="InterPro" id="IPR007527">
    <property type="entry name" value="Znf_SWIM"/>
</dbReference>
<organism evidence="3 4">
    <name type="scientific">Dipteronia sinensis</name>
    <dbReference type="NCBI Taxonomy" id="43782"/>
    <lineage>
        <taxon>Eukaryota</taxon>
        <taxon>Viridiplantae</taxon>
        <taxon>Streptophyta</taxon>
        <taxon>Embryophyta</taxon>
        <taxon>Tracheophyta</taxon>
        <taxon>Spermatophyta</taxon>
        <taxon>Magnoliopsida</taxon>
        <taxon>eudicotyledons</taxon>
        <taxon>Gunneridae</taxon>
        <taxon>Pentapetalae</taxon>
        <taxon>rosids</taxon>
        <taxon>malvids</taxon>
        <taxon>Sapindales</taxon>
        <taxon>Sapindaceae</taxon>
        <taxon>Hippocastanoideae</taxon>
        <taxon>Acereae</taxon>
        <taxon>Dipteronia</taxon>
    </lineage>
</organism>
<evidence type="ECO:0000259" key="2">
    <source>
        <dbReference type="PROSITE" id="PS50966"/>
    </source>
</evidence>
<protein>
    <recommendedName>
        <fullName evidence="2">SWIM-type domain-containing protein</fullName>
    </recommendedName>
</protein>
<evidence type="ECO:0000313" key="3">
    <source>
        <dbReference type="EMBL" id="KAK3188104.1"/>
    </source>
</evidence>
<keyword evidence="1" id="KW-0863">Zinc-finger</keyword>